<dbReference type="NCBIfam" id="TIGR01558">
    <property type="entry name" value="sm_term_P27"/>
    <property type="match status" value="1"/>
</dbReference>
<evidence type="ECO:0000313" key="1">
    <source>
        <dbReference type="EMBL" id="GAH70047.1"/>
    </source>
</evidence>
<gene>
    <name evidence="1" type="ORF">S03H2_51031</name>
</gene>
<organism evidence="1">
    <name type="scientific">marine sediment metagenome</name>
    <dbReference type="NCBI Taxonomy" id="412755"/>
    <lineage>
        <taxon>unclassified sequences</taxon>
        <taxon>metagenomes</taxon>
        <taxon>ecological metagenomes</taxon>
    </lineage>
</organism>
<dbReference type="Pfam" id="PF05119">
    <property type="entry name" value="Terminase_4"/>
    <property type="match status" value="1"/>
</dbReference>
<comment type="caution">
    <text evidence="1">The sequence shown here is derived from an EMBL/GenBank/DDBJ whole genome shotgun (WGS) entry which is preliminary data.</text>
</comment>
<protein>
    <recommendedName>
        <fullName evidence="2">Phage terminase small subunit P27 family</fullName>
    </recommendedName>
</protein>
<evidence type="ECO:0008006" key="2">
    <source>
        <dbReference type="Google" id="ProtNLM"/>
    </source>
</evidence>
<dbReference type="AlphaFoldDB" id="X1HKR0"/>
<dbReference type="EMBL" id="BARU01032351">
    <property type="protein sequence ID" value="GAH70047.1"/>
    <property type="molecule type" value="Genomic_DNA"/>
</dbReference>
<proteinExistence type="predicted"/>
<name>X1HKR0_9ZZZZ</name>
<dbReference type="InterPro" id="IPR006448">
    <property type="entry name" value="Phage_term_ssu_P27"/>
</dbReference>
<reference evidence="1" key="1">
    <citation type="journal article" date="2014" name="Front. Microbiol.">
        <title>High frequency of phylogenetically diverse reductive dehalogenase-homologous genes in deep subseafloor sedimentary metagenomes.</title>
        <authorList>
            <person name="Kawai M."/>
            <person name="Futagami T."/>
            <person name="Toyoda A."/>
            <person name="Takaki Y."/>
            <person name="Nishi S."/>
            <person name="Hori S."/>
            <person name="Arai W."/>
            <person name="Tsubouchi T."/>
            <person name="Morono Y."/>
            <person name="Uchiyama I."/>
            <person name="Ito T."/>
            <person name="Fujiyama A."/>
            <person name="Inagaki F."/>
            <person name="Takami H."/>
        </authorList>
    </citation>
    <scope>NUCLEOTIDE SEQUENCE</scope>
    <source>
        <strain evidence="1">Expedition CK06-06</strain>
    </source>
</reference>
<sequence>MPGPAPLPAKLKLLKGVKPYRMNKNEPKPKTASSNIPSGWSRWMSRGAITFWKRYAPKLKKLGLLTELDLSSFRILSELYSDFIRLTNLLRKVGETYETTNALKEKLIKKRPEVDMRKDIESRYLSYLQQFGMSPASRTRIEVDLKTAGKNEDLDW</sequence>
<accession>X1HKR0</accession>